<evidence type="ECO:0000259" key="6">
    <source>
        <dbReference type="Pfam" id="PF13629"/>
    </source>
</evidence>
<dbReference type="InterPro" id="IPR032789">
    <property type="entry name" value="T2SS-T3SS_pil_N"/>
</dbReference>
<dbReference type="InterPro" id="IPR001775">
    <property type="entry name" value="GspD/PilQ"/>
</dbReference>
<feature type="region of interest" description="Disordered" evidence="2">
    <location>
        <begin position="28"/>
        <end position="72"/>
    </location>
</feature>
<dbReference type="Pfam" id="PF04972">
    <property type="entry name" value="BON"/>
    <property type="match status" value="1"/>
</dbReference>
<proteinExistence type="inferred from homology"/>
<reference evidence="7 8" key="1">
    <citation type="submission" date="2016-10" db="EMBL/GenBank/DDBJ databases">
        <authorList>
            <person name="de Groot N.N."/>
        </authorList>
    </citation>
    <scope>NUCLEOTIDE SEQUENCE [LARGE SCALE GENOMIC DNA]</scope>
    <source>
        <strain evidence="7 8">GAS232</strain>
    </source>
</reference>
<dbReference type="EMBL" id="LT629690">
    <property type="protein sequence ID" value="SDF83603.1"/>
    <property type="molecule type" value="Genomic_DNA"/>
</dbReference>
<evidence type="ECO:0000256" key="1">
    <source>
        <dbReference type="RuleBase" id="RU004003"/>
    </source>
</evidence>
<dbReference type="PANTHER" id="PTHR30332:SF17">
    <property type="entry name" value="TYPE IV PILIATION SYSTEM PROTEIN DR_0774-RELATED"/>
    <property type="match status" value="1"/>
</dbReference>
<feature type="domain" description="Type II/III secretion system secretin-like" evidence="4">
    <location>
        <begin position="305"/>
        <end position="469"/>
    </location>
</feature>
<keyword evidence="8" id="KW-1185">Reference proteome</keyword>
<protein>
    <submittedName>
        <fullName evidence="7">Pilus assembly protein CpaC</fullName>
    </submittedName>
</protein>
<feature type="chain" id="PRO_5009242265" evidence="3">
    <location>
        <begin position="29"/>
        <end position="500"/>
    </location>
</feature>
<organism evidence="7 8">
    <name type="scientific">Terriglobus roseus</name>
    <dbReference type="NCBI Taxonomy" id="392734"/>
    <lineage>
        <taxon>Bacteria</taxon>
        <taxon>Pseudomonadati</taxon>
        <taxon>Acidobacteriota</taxon>
        <taxon>Terriglobia</taxon>
        <taxon>Terriglobales</taxon>
        <taxon>Acidobacteriaceae</taxon>
        <taxon>Terriglobus</taxon>
    </lineage>
</organism>
<evidence type="ECO:0000313" key="8">
    <source>
        <dbReference type="Proteomes" id="UP000182427"/>
    </source>
</evidence>
<feature type="signal peptide" evidence="3">
    <location>
        <begin position="1"/>
        <end position="28"/>
    </location>
</feature>
<dbReference type="Pfam" id="PF00263">
    <property type="entry name" value="Secretin"/>
    <property type="match status" value="1"/>
</dbReference>
<feature type="compositionally biased region" description="Low complexity" evidence="2">
    <location>
        <begin position="254"/>
        <end position="271"/>
    </location>
</feature>
<keyword evidence="3" id="KW-0732">Signal</keyword>
<dbReference type="PANTHER" id="PTHR30332">
    <property type="entry name" value="PROBABLE GENERAL SECRETION PATHWAY PROTEIN D"/>
    <property type="match status" value="1"/>
</dbReference>
<evidence type="ECO:0000256" key="3">
    <source>
        <dbReference type="SAM" id="SignalP"/>
    </source>
</evidence>
<gene>
    <name evidence="7" type="ORF">SAMN05444167_3448</name>
</gene>
<dbReference type="Proteomes" id="UP000182427">
    <property type="component" value="Chromosome I"/>
</dbReference>
<dbReference type="OrthoDB" id="9779724at2"/>
<evidence type="ECO:0000259" key="4">
    <source>
        <dbReference type="Pfam" id="PF00263"/>
    </source>
</evidence>
<evidence type="ECO:0000256" key="2">
    <source>
        <dbReference type="SAM" id="MobiDB-lite"/>
    </source>
</evidence>
<feature type="region of interest" description="Disordered" evidence="2">
    <location>
        <begin position="246"/>
        <end position="271"/>
    </location>
</feature>
<evidence type="ECO:0000313" key="7">
    <source>
        <dbReference type="EMBL" id="SDF83603.1"/>
    </source>
</evidence>
<dbReference type="RefSeq" id="WP_083346239.1">
    <property type="nucleotide sequence ID" value="NZ_LT629690.1"/>
</dbReference>
<dbReference type="AlphaFoldDB" id="A0A1G7PBE2"/>
<dbReference type="GO" id="GO:0009306">
    <property type="term" value="P:protein secretion"/>
    <property type="evidence" value="ECO:0007669"/>
    <property type="project" value="InterPro"/>
</dbReference>
<feature type="compositionally biased region" description="Low complexity" evidence="2">
    <location>
        <begin position="59"/>
        <end position="72"/>
    </location>
</feature>
<comment type="similarity">
    <text evidence="1">Belongs to the bacterial secretin family.</text>
</comment>
<accession>A0A1G7PBE2</accession>
<name>A0A1G7PBE2_9BACT</name>
<dbReference type="Pfam" id="PF13629">
    <property type="entry name" value="T2SS-T3SS_pil_N"/>
    <property type="match status" value="1"/>
</dbReference>
<dbReference type="PRINTS" id="PR00811">
    <property type="entry name" value="BCTERIALGSPD"/>
</dbReference>
<dbReference type="InterPro" id="IPR007055">
    <property type="entry name" value="BON_dom"/>
</dbReference>
<dbReference type="GO" id="GO:0015627">
    <property type="term" value="C:type II protein secretion system complex"/>
    <property type="evidence" value="ECO:0007669"/>
    <property type="project" value="TreeGrafter"/>
</dbReference>
<dbReference type="InterPro" id="IPR004846">
    <property type="entry name" value="T2SS/T3SS_dom"/>
</dbReference>
<sequence length="500" mass="53173">MYRLNAFLDRSICCVALAATLASTSVYAERPQPRTASAPTDAEKSSAATAQPVADSPDGASSSNQSAGSGMESAVLSDAPTHLLIGRSAYVTSQKRLSRVYITNPNVLSAYTATPNEVLVTAKEPGVSSLMIWDESGETHTYFYSADTETSLLESVLKSALPNENIKVQAEGSRILLSGTVGNVTSYQTAEKLAGQYSKDVSNAIVVNPATSRQVRLHVRIVEVDRTKLEQMGFNLFSAGGNTLATSSTSQFPSSLTTTTGSSSGSSGSTNNTYTVGGKTVSVTNPLNFLLYSADLNLGAMIQDLEQRNVLQILAEPNITTLSGEKANFLAGGEFPFPVVQGGVSGLTSITVQFRPYGVKLEFLPQINTDGSIDLKVAPEVSALDYTNAVQISGYTIPAISSRRADTEVVLRDGQTFAISGLLDQRTTDQLGRTPGAASIPIIGNLFKSKNINHSTSELLVLVTPEIVDPSKEQVKEPALAVKMLDRPVFDQKMQKSTKH</sequence>
<evidence type="ECO:0000259" key="5">
    <source>
        <dbReference type="Pfam" id="PF04972"/>
    </source>
</evidence>
<feature type="domain" description="BON" evidence="5">
    <location>
        <begin position="150"/>
        <end position="209"/>
    </location>
</feature>
<feature type="domain" description="Pilus formation protein N-terminal" evidence="6">
    <location>
        <begin position="82"/>
        <end position="139"/>
    </location>
</feature>
<dbReference type="InterPro" id="IPR050810">
    <property type="entry name" value="Bact_Secretion_Sys_Channel"/>
</dbReference>